<dbReference type="Proteomes" id="UP000032142">
    <property type="component" value="Unassembled WGS sequence"/>
</dbReference>
<organism evidence="1 2">
    <name type="scientific">Gossypium arboreum</name>
    <name type="common">Tree cotton</name>
    <name type="synonym">Gossypium nanking</name>
    <dbReference type="NCBI Taxonomy" id="29729"/>
    <lineage>
        <taxon>Eukaryota</taxon>
        <taxon>Viridiplantae</taxon>
        <taxon>Streptophyta</taxon>
        <taxon>Embryophyta</taxon>
        <taxon>Tracheophyta</taxon>
        <taxon>Spermatophyta</taxon>
        <taxon>Magnoliopsida</taxon>
        <taxon>eudicotyledons</taxon>
        <taxon>Gunneridae</taxon>
        <taxon>Pentapetalae</taxon>
        <taxon>rosids</taxon>
        <taxon>malvids</taxon>
        <taxon>Malvales</taxon>
        <taxon>Malvaceae</taxon>
        <taxon>Malvoideae</taxon>
        <taxon>Gossypium</taxon>
    </lineage>
</organism>
<dbReference type="AlphaFoldDB" id="A0A0B0NUU3"/>
<sequence>MYEICIYMVKPNGECEICMRYVYVVKPNG</sequence>
<gene>
    <name evidence="1" type="ORF">F383_20711</name>
</gene>
<dbReference type="EMBL" id="KN410226">
    <property type="protein sequence ID" value="KHG18273.1"/>
    <property type="molecule type" value="Genomic_DNA"/>
</dbReference>
<reference evidence="2" key="1">
    <citation type="submission" date="2014-09" db="EMBL/GenBank/DDBJ databases">
        <authorList>
            <person name="Mudge J."/>
            <person name="Ramaraj T."/>
            <person name="Lindquist I.E."/>
            <person name="Bharti A.K."/>
            <person name="Sundararajan A."/>
            <person name="Cameron C.T."/>
            <person name="Woodward J.E."/>
            <person name="May G.D."/>
            <person name="Brubaker C."/>
            <person name="Broadhvest J."/>
            <person name="Wilkins T.A."/>
        </authorList>
    </citation>
    <scope>NUCLEOTIDE SEQUENCE</scope>
    <source>
        <strain evidence="2">cv. AKA8401</strain>
    </source>
</reference>
<accession>A0A0B0NUU3</accession>
<keyword evidence="2" id="KW-1185">Reference proteome</keyword>
<evidence type="ECO:0000313" key="1">
    <source>
        <dbReference type="EMBL" id="KHG18273.1"/>
    </source>
</evidence>
<name>A0A0B0NUU3_GOSAR</name>
<proteinExistence type="predicted"/>
<evidence type="ECO:0000313" key="2">
    <source>
        <dbReference type="Proteomes" id="UP000032142"/>
    </source>
</evidence>
<protein>
    <submittedName>
        <fullName evidence="1">Uncharacterized protein</fullName>
    </submittedName>
</protein>